<organism evidence="6 7">
    <name type="scientific">Nematocida ausubeli (strain ATCC PRA-371 / ERTm2)</name>
    <name type="common">Nematode killer fungus</name>
    <dbReference type="NCBI Taxonomy" id="1913371"/>
    <lineage>
        <taxon>Eukaryota</taxon>
        <taxon>Fungi</taxon>
        <taxon>Fungi incertae sedis</taxon>
        <taxon>Microsporidia</taxon>
        <taxon>Nematocida</taxon>
    </lineage>
</organism>
<dbReference type="InterPro" id="IPR001279">
    <property type="entry name" value="Metallo-B-lactamas"/>
</dbReference>
<evidence type="ECO:0000313" key="6">
    <source>
        <dbReference type="EMBL" id="KFG26847.1"/>
    </source>
</evidence>
<keyword evidence="2" id="KW-0175">Coiled coil</keyword>
<reference evidence="6 7" key="1">
    <citation type="journal article" date="2014" name="Genome Announc.">
        <title>Genome Sequence of the Microsporidian Species Nematocida sp1 Strain ERTm6 (ATCC PRA-372).</title>
        <authorList>
            <person name="Bakowski M.A."/>
            <person name="Priest M."/>
            <person name="Young S."/>
            <person name="Cuomo C.A."/>
            <person name="Troemel E.R."/>
        </authorList>
    </citation>
    <scope>NUCLEOTIDE SEQUENCE [LARGE SCALE GENOMIC DNA]</scope>
    <source>
        <strain evidence="6 7">ERTm6</strain>
    </source>
</reference>
<feature type="domain" description="Cleavage and polyadenylation specificity factor 2 C-terminal" evidence="4">
    <location>
        <begin position="641"/>
        <end position="720"/>
    </location>
</feature>
<dbReference type="InterPro" id="IPR027075">
    <property type="entry name" value="CPSF2"/>
</dbReference>
<feature type="compositionally biased region" description="Basic and acidic residues" evidence="3">
    <location>
        <begin position="350"/>
        <end position="379"/>
    </location>
</feature>
<dbReference type="GeneID" id="77675976"/>
<evidence type="ECO:0000256" key="2">
    <source>
        <dbReference type="SAM" id="Coils"/>
    </source>
</evidence>
<gene>
    <name evidence="6" type="ORF">NESG_01003</name>
</gene>
<keyword evidence="1" id="KW-0694">RNA-binding</keyword>
<dbReference type="GO" id="GO:0003723">
    <property type="term" value="F:RNA binding"/>
    <property type="evidence" value="ECO:0007669"/>
    <property type="project" value="UniProtKB-KW"/>
</dbReference>
<dbReference type="InterPro" id="IPR025069">
    <property type="entry name" value="Cpsf2_C"/>
</dbReference>
<feature type="region of interest" description="Disordered" evidence="3">
    <location>
        <begin position="350"/>
        <end position="396"/>
    </location>
</feature>
<evidence type="ECO:0000259" key="5">
    <source>
        <dbReference type="Pfam" id="PF16661"/>
    </source>
</evidence>
<dbReference type="Pfam" id="PF16661">
    <property type="entry name" value="Lactamase_B_6"/>
    <property type="match status" value="1"/>
</dbReference>
<dbReference type="GO" id="GO:0005847">
    <property type="term" value="C:mRNA cleavage and polyadenylation specificity factor complex"/>
    <property type="evidence" value="ECO:0007669"/>
    <property type="project" value="InterPro"/>
</dbReference>
<keyword evidence="1" id="KW-0507">mRNA processing</keyword>
<dbReference type="AlphaFoldDB" id="A0A086J3X9"/>
<name>A0A086J3X9_NEMA1</name>
<keyword evidence="1" id="KW-0539">Nucleus</keyword>
<dbReference type="HOGENOM" id="CLU_428282_0_0_1"/>
<keyword evidence="7" id="KW-1185">Reference proteome</keyword>
<comment type="subcellular location">
    <subcellularLocation>
        <location evidence="1">Nucleus</location>
    </subcellularLocation>
</comment>
<evidence type="ECO:0000259" key="4">
    <source>
        <dbReference type="Pfam" id="PF13299"/>
    </source>
</evidence>
<accession>A0A086J3X9</accession>
<evidence type="ECO:0000256" key="1">
    <source>
        <dbReference type="RuleBase" id="RU365006"/>
    </source>
</evidence>
<dbReference type="GO" id="GO:0006398">
    <property type="term" value="P:mRNA 3'-end processing by stem-loop binding and cleavage"/>
    <property type="evidence" value="ECO:0007669"/>
    <property type="project" value="InterPro"/>
</dbReference>
<dbReference type="PANTHER" id="PTHR45922:SF1">
    <property type="entry name" value="CLEAVAGE AND POLYADENYLATION SPECIFICITY FACTOR SUBUNIT 2"/>
    <property type="match status" value="1"/>
</dbReference>
<dbReference type="Proteomes" id="UP000054524">
    <property type="component" value="Unassembled WGS sequence"/>
</dbReference>
<dbReference type="EMBL" id="AKIJ01000002">
    <property type="protein sequence ID" value="KFG26847.1"/>
    <property type="molecule type" value="Genomic_DNA"/>
</dbReference>
<evidence type="ECO:0000256" key="3">
    <source>
        <dbReference type="SAM" id="MobiDB-lite"/>
    </source>
</evidence>
<comment type="similarity">
    <text evidence="1">Belongs to the metallo-beta-lactamase superfamily. RNA-metabolizing metallo-beta-lactamase-like family. CPSF2/YSH1 subfamily.</text>
</comment>
<feature type="domain" description="Metallo-beta-lactamase" evidence="5">
    <location>
        <begin position="22"/>
        <end position="198"/>
    </location>
</feature>
<evidence type="ECO:0000313" key="7">
    <source>
        <dbReference type="Proteomes" id="UP000054524"/>
    </source>
</evidence>
<comment type="caution">
    <text evidence="6">The sequence shown here is derived from an EMBL/GenBank/DDBJ whole genome shotgun (WGS) entry which is preliminary data.</text>
</comment>
<dbReference type="InterPro" id="IPR036866">
    <property type="entry name" value="RibonucZ/Hydroxyglut_hydro"/>
</dbReference>
<dbReference type="PANTHER" id="PTHR45922">
    <property type="entry name" value="CLEAVAGE AND POLYADENYLATION SPECIFICITY FACTOR SUBUNIT 2"/>
    <property type="match status" value="1"/>
</dbReference>
<sequence length="730" mass="83264">MEDGITAVHVPRVRQLESCCCIVEIGKLKILVNLGTEYDLSLGIYTDLEYLKGITHIILCSSDISSLGGLIHLESLGINAPIYGTVPIKILGRIEILERLKVLEKFHGNSSLDMKQDKIFDRIIPLKYTQTVELEDGIVVGPLNSGSSVGGAIWKIRKNEQEWIICDKINHRKEAHLDGLDISNISKPLGVIVNSTQVVKEQSTRRMRDKELVDSVVKCINGNGKVFIPTGYSQLLEIAMTLYNHKETQEMPMALYSFYGNKYFDMVKTILEWTGSSILHKFNQEKENPFNLLNLKFYNECPDSEISESIIFVIDKHGNSGFSPVILPHIAKSSKNLILRVSSSLQYKKKQECSDATEGSDKGEKTRSDTEDKSDESERQPAPTKETSSRHTITLAPIKYTRLSTTEIENEYKKSKKEQEAQEAQEKIDRIVKQKIEDSSEEEEDRKQIFNRFWHELQDEIETNEERITYLDFDINGTGSKLLFPNPAKRKPTDEYGEPVYIQKEKEEEKETEVIMKPEVVQKRAFRISIRKERALKIRAQVKTLFFSSESDIFNLKVVLSGIGSEKIVVYGEDLILRKVLKEYFACTTAAPEVLELCDRKTLEGIRHTLPLKIRNEELSSIKVQKLGNTLIGYFTARVNRAEKVPILEIEEASETKESICVGTVKLSEIRQIFIDAKIKADVVDEKLVVNDMISIYFDKQQLILEGDISKELYEVKKLLSKSIAYLRSE</sequence>
<dbReference type="Pfam" id="PF13299">
    <property type="entry name" value="CPSF100_C"/>
    <property type="match status" value="1"/>
</dbReference>
<dbReference type="Gene3D" id="3.60.15.10">
    <property type="entry name" value="Ribonuclease Z/Hydroxyacylglutathione hydrolase-like"/>
    <property type="match status" value="1"/>
</dbReference>
<dbReference type="RefSeq" id="XP_052905402.1">
    <property type="nucleotide sequence ID" value="XM_053048642.1"/>
</dbReference>
<dbReference type="SUPFAM" id="SSF56281">
    <property type="entry name" value="Metallo-hydrolase/oxidoreductase"/>
    <property type="match status" value="1"/>
</dbReference>
<protein>
    <recommendedName>
        <fullName evidence="1">Cleavage and polyadenylation specificity factor subunit 2</fullName>
    </recommendedName>
    <alternativeName>
        <fullName evidence="1">Cleavage and polyadenylation specificity factor 100 kDa subunit</fullName>
    </alternativeName>
</protein>
<proteinExistence type="inferred from homology"/>
<feature type="coiled-coil region" evidence="2">
    <location>
        <begin position="405"/>
        <end position="434"/>
    </location>
</feature>